<evidence type="ECO:0000313" key="13">
    <source>
        <dbReference type="Proteomes" id="UP000307173"/>
    </source>
</evidence>
<organism evidence="12 13">
    <name type="scientific">Pichia inconspicua</name>
    <dbReference type="NCBI Taxonomy" id="52247"/>
    <lineage>
        <taxon>Eukaryota</taxon>
        <taxon>Fungi</taxon>
        <taxon>Dikarya</taxon>
        <taxon>Ascomycota</taxon>
        <taxon>Saccharomycotina</taxon>
        <taxon>Pichiomycetes</taxon>
        <taxon>Pichiales</taxon>
        <taxon>Pichiaceae</taxon>
        <taxon>Pichia</taxon>
    </lineage>
</organism>
<feature type="transmembrane region" description="Helical" evidence="11">
    <location>
        <begin position="588"/>
        <end position="605"/>
    </location>
</feature>
<keyword evidence="8 11" id="KW-1133">Transmembrane helix</keyword>
<evidence type="ECO:0000256" key="7">
    <source>
        <dbReference type="ARBA" id="ARBA00022824"/>
    </source>
</evidence>
<reference evidence="12 13" key="1">
    <citation type="journal article" date="2019" name="Front. Genet.">
        <title>Whole-Genome Sequencing of the Opportunistic Yeast Pathogen Candida inconspicua Uncovers Its Hybrid Origin.</title>
        <authorList>
            <person name="Mixao V."/>
            <person name="Hansen A.P."/>
            <person name="Saus E."/>
            <person name="Boekhout T."/>
            <person name="Lass-Florl C."/>
            <person name="Gabaldon T."/>
        </authorList>
    </citation>
    <scope>NUCLEOTIDE SEQUENCE [LARGE SCALE GENOMIC DNA]</scope>
    <source>
        <strain evidence="12 13">CBS 180</strain>
    </source>
</reference>
<evidence type="ECO:0000256" key="4">
    <source>
        <dbReference type="ARBA" id="ARBA00022502"/>
    </source>
</evidence>
<dbReference type="GO" id="GO:0006506">
    <property type="term" value="P:GPI anchor biosynthetic process"/>
    <property type="evidence" value="ECO:0007669"/>
    <property type="project" value="UniProtKB-UniPathway"/>
</dbReference>
<dbReference type="Proteomes" id="UP000307173">
    <property type="component" value="Unassembled WGS sequence"/>
</dbReference>
<dbReference type="UniPathway" id="UPA00196"/>
<evidence type="ECO:0000256" key="1">
    <source>
        <dbReference type="ARBA" id="ARBA00004477"/>
    </source>
</evidence>
<dbReference type="PANTHER" id="PTHR23071">
    <property type="entry name" value="PHOSPHATIDYLINOSITOL GLYCAN"/>
    <property type="match status" value="1"/>
</dbReference>
<dbReference type="InterPro" id="IPR037675">
    <property type="entry name" value="PIG-O_N"/>
</dbReference>
<dbReference type="InterPro" id="IPR039524">
    <property type="entry name" value="PIGO/GPI13"/>
</dbReference>
<feature type="transmembrane region" description="Helical" evidence="11">
    <location>
        <begin position="38"/>
        <end position="57"/>
    </location>
</feature>
<dbReference type="PANTHER" id="PTHR23071:SF1">
    <property type="entry name" value="GPI ETHANOLAMINE PHOSPHATE TRANSFERASE 3"/>
    <property type="match status" value="1"/>
</dbReference>
<evidence type="ECO:0000256" key="8">
    <source>
        <dbReference type="ARBA" id="ARBA00022989"/>
    </source>
</evidence>
<evidence type="ECO:0000256" key="6">
    <source>
        <dbReference type="ARBA" id="ARBA00022692"/>
    </source>
</evidence>
<keyword evidence="9 11" id="KW-0472">Membrane</keyword>
<comment type="caution">
    <text evidence="12">The sequence shown here is derived from an EMBL/GenBank/DDBJ whole genome shotgun (WGS) entry which is preliminary data.</text>
</comment>
<feature type="transmembrane region" description="Helical" evidence="11">
    <location>
        <begin position="560"/>
        <end position="582"/>
    </location>
</feature>
<feature type="transmembrane region" description="Helical" evidence="11">
    <location>
        <begin position="888"/>
        <end position="909"/>
    </location>
</feature>
<dbReference type="STRING" id="52247.A0A4T0X2G1"/>
<dbReference type="Gene3D" id="3.40.720.10">
    <property type="entry name" value="Alkaline Phosphatase, subunit A"/>
    <property type="match status" value="1"/>
</dbReference>
<evidence type="ECO:0000313" key="12">
    <source>
        <dbReference type="EMBL" id="TID28528.1"/>
    </source>
</evidence>
<keyword evidence="6 11" id="KW-0812">Transmembrane</keyword>
<dbReference type="EMBL" id="SELW01000391">
    <property type="protein sequence ID" value="TID28528.1"/>
    <property type="molecule type" value="Genomic_DNA"/>
</dbReference>
<proteinExistence type="inferred from homology"/>
<comment type="pathway">
    <text evidence="2">Glycolipid biosynthesis; glycosylphosphatidylinositol-anchor biosynthesis.</text>
</comment>
<keyword evidence="5" id="KW-0808">Transferase</keyword>
<comment type="subcellular location">
    <subcellularLocation>
        <location evidence="1">Endoplasmic reticulum membrane</location>
        <topology evidence="1">Multi-pass membrane protein</topology>
    </subcellularLocation>
</comment>
<dbReference type="CDD" id="cd16023">
    <property type="entry name" value="GPI_EPT_3"/>
    <property type="match status" value="1"/>
</dbReference>
<evidence type="ECO:0000256" key="2">
    <source>
        <dbReference type="ARBA" id="ARBA00004687"/>
    </source>
</evidence>
<dbReference type="GO" id="GO:0005789">
    <property type="term" value="C:endoplasmic reticulum membrane"/>
    <property type="evidence" value="ECO:0007669"/>
    <property type="project" value="UniProtKB-SubCell"/>
</dbReference>
<keyword evidence="4" id="KW-0337">GPI-anchor biosynthesis</keyword>
<dbReference type="SUPFAM" id="SSF53649">
    <property type="entry name" value="Alkaline phosphatase-like"/>
    <property type="match status" value="1"/>
</dbReference>
<name>A0A4T0X2G1_9ASCO</name>
<evidence type="ECO:0000256" key="11">
    <source>
        <dbReference type="SAM" id="Phobius"/>
    </source>
</evidence>
<gene>
    <name evidence="12" type="ORF">CANINC_002401</name>
</gene>
<evidence type="ECO:0000256" key="3">
    <source>
        <dbReference type="ARBA" id="ARBA00008695"/>
    </source>
</evidence>
<feature type="transmembrane region" description="Helical" evidence="11">
    <location>
        <begin position="685"/>
        <end position="707"/>
    </location>
</feature>
<dbReference type="AlphaFoldDB" id="A0A4T0X2G1"/>
<dbReference type="InterPro" id="IPR002591">
    <property type="entry name" value="Phosphodiest/P_Trfase"/>
</dbReference>
<evidence type="ECO:0000256" key="5">
    <source>
        <dbReference type="ARBA" id="ARBA00022679"/>
    </source>
</evidence>
<feature type="transmembrane region" description="Helical" evidence="11">
    <location>
        <begin position="518"/>
        <end position="539"/>
    </location>
</feature>
<feature type="transmembrane region" description="Helical" evidence="11">
    <location>
        <begin position="795"/>
        <end position="822"/>
    </location>
</feature>
<dbReference type="GO" id="GO:0051377">
    <property type="term" value="F:mannose-ethanolamine phosphotransferase activity"/>
    <property type="evidence" value="ECO:0007669"/>
    <property type="project" value="InterPro"/>
</dbReference>
<dbReference type="InterPro" id="IPR017850">
    <property type="entry name" value="Alkaline_phosphatase_core_sf"/>
</dbReference>
<feature type="transmembrane region" description="Helical" evidence="11">
    <location>
        <begin position="455"/>
        <end position="478"/>
    </location>
</feature>
<comment type="similarity">
    <text evidence="3">Belongs to the PIGG/PIGN/PIGO family. PIGO subfamily.</text>
</comment>
<feature type="transmembrane region" description="Helical" evidence="11">
    <location>
        <begin position="490"/>
        <end position="512"/>
    </location>
</feature>
<feature type="transmembrane region" description="Helical" evidence="11">
    <location>
        <begin position="929"/>
        <end position="946"/>
    </location>
</feature>
<dbReference type="Pfam" id="PF01663">
    <property type="entry name" value="Phosphodiest"/>
    <property type="match status" value="1"/>
</dbReference>
<evidence type="ECO:0000256" key="10">
    <source>
        <dbReference type="ARBA" id="ARBA00023180"/>
    </source>
</evidence>
<evidence type="ECO:0000256" key="9">
    <source>
        <dbReference type="ARBA" id="ARBA00023136"/>
    </source>
</evidence>
<protein>
    <submittedName>
        <fullName evidence="12">Uncharacterized protein</fullName>
    </submittedName>
</protein>
<sequence>MSQTTLDRASLAKGASGALQQLGRSMYRIRKLFQTNSSYVKVMFLFGILQTIALAFFTRGFLLSRNVLPDLATCESQSSITNSEFCFHPSPFNKAVVLIIDALRFDFTIPFEDIDESSPDFFYHNNFNVFYESFTKSPENSILLKFIADPPTTTLQRLKGLTTGSLPTFIDAGSNFDGDTITEDNLLSQLFYHNKSVAFAGDDTWTALFSPFLNKSITYPYDSLNVWDLHSVDNGVIEHIFPLLEAGNQSKWDVLIGHFLGVDHCGHRYGPDHFAMKTKLEQLNDVIRDVMDKISDDTLLVVFGDHGMDSTGNHGGESDDEIEAALFMYSKTKHFKRLDAGSYDISEGGKNYRKVNQIDITPTLALLLGIPIPFNNLGSPIAEAFLHDENDYLLAEKITTSQIQNYRLTSSELRNDNDVNSFFNKMNKNSMESHIRYQDMSLKRCKEKWAQFDDLNIWIGIFLLVLSLIVIVAYSKLVPSVVVSQLNHQCFLASIILISVYCVLTASFTIIFKPAGLPLNWALLLGCALGIANGILAPIMDRYSIFWLILQVKENLVQNGWTYTGMFFIFLHSLIFGSNSFIIWEDKIVSFWLTTFGFLALFKSFQKHENHKKFIGAYHSMMFMIFTRLASLITICREEQGDKCISNFKITKWSIVGLYISAILLPIIIKQFFKISYSYEGPAPVWISFGLRTVLFMIAILGTFEFIENDHQINHLIELPLDTIKTLRLTISRAVLGISLMAANVGWNAGPLCIRVELEQHEVETDTTDKNKKVQMKMVKTAKIIGYNNVYGSSYFLFFINILCSVLVVCKPLGGISLFLLVNQILSLLELVDILNIRTNLISSVVLCLLGYQHFFTTGHQATLQSIQWEVGFVFTESIVFPITHLGILLNTLGPFILVCVAVPLLTLWKIPPTNKPVALSSKIAENGMSMLIYQTCLTIATLVTTNNFRRHLMVWKIFAPRFMLNALILFLMNCVLTFVSVGYASYRVVSRWYDVYGSA</sequence>
<keyword evidence="7" id="KW-0256">Endoplasmic reticulum</keyword>
<dbReference type="OrthoDB" id="272139at2759"/>
<keyword evidence="10" id="KW-0325">Glycoprotein</keyword>
<feature type="transmembrane region" description="Helical" evidence="11">
    <location>
        <begin position="967"/>
        <end position="987"/>
    </location>
</feature>
<accession>A0A4T0X2G1</accession>
<feature type="transmembrane region" description="Helical" evidence="11">
    <location>
        <begin position="655"/>
        <end position="673"/>
    </location>
</feature>
<keyword evidence="13" id="KW-1185">Reference proteome</keyword>